<proteinExistence type="inferred from homology"/>
<keyword evidence="9" id="KW-1185">Reference proteome</keyword>
<dbReference type="InterPro" id="IPR036312">
    <property type="entry name" value="Bifun_inhib/LTP/seed_sf"/>
</dbReference>
<comment type="similarity">
    <text evidence="1">Belongs to the plant LTP family.</text>
</comment>
<organism evidence="8 9">
    <name type="scientific">Asparagus officinalis</name>
    <name type="common">Garden asparagus</name>
    <dbReference type="NCBI Taxonomy" id="4686"/>
    <lineage>
        <taxon>Eukaryota</taxon>
        <taxon>Viridiplantae</taxon>
        <taxon>Streptophyta</taxon>
        <taxon>Embryophyta</taxon>
        <taxon>Tracheophyta</taxon>
        <taxon>Spermatophyta</taxon>
        <taxon>Magnoliopsida</taxon>
        <taxon>Liliopsida</taxon>
        <taxon>Asparagales</taxon>
        <taxon>Asparagaceae</taxon>
        <taxon>Asparagoideae</taxon>
        <taxon>Asparagus</taxon>
    </lineage>
</organism>
<feature type="region of interest" description="Disordered" evidence="5">
    <location>
        <begin position="107"/>
        <end position="138"/>
    </location>
</feature>
<evidence type="ECO:0000313" key="8">
    <source>
        <dbReference type="EMBL" id="ONK79967.1"/>
    </source>
</evidence>
<reference evidence="9" key="1">
    <citation type="journal article" date="2017" name="Nat. Commun.">
        <title>The asparagus genome sheds light on the origin and evolution of a young Y chromosome.</title>
        <authorList>
            <person name="Harkess A."/>
            <person name="Zhou J."/>
            <person name="Xu C."/>
            <person name="Bowers J.E."/>
            <person name="Van der Hulst R."/>
            <person name="Ayyampalayam S."/>
            <person name="Mercati F."/>
            <person name="Riccardi P."/>
            <person name="McKain M.R."/>
            <person name="Kakrana A."/>
            <person name="Tang H."/>
            <person name="Ray J."/>
            <person name="Groenendijk J."/>
            <person name="Arikit S."/>
            <person name="Mathioni S.M."/>
            <person name="Nakano M."/>
            <person name="Shan H."/>
            <person name="Telgmann-Rauber A."/>
            <person name="Kanno A."/>
            <person name="Yue Z."/>
            <person name="Chen H."/>
            <person name="Li W."/>
            <person name="Chen Y."/>
            <person name="Xu X."/>
            <person name="Zhang Y."/>
            <person name="Luo S."/>
            <person name="Chen H."/>
            <person name="Gao J."/>
            <person name="Mao Z."/>
            <person name="Pires J.C."/>
            <person name="Luo M."/>
            <person name="Kudrna D."/>
            <person name="Wing R.A."/>
            <person name="Meyers B.C."/>
            <person name="Yi K."/>
            <person name="Kong H."/>
            <person name="Lavrijsen P."/>
            <person name="Sunseri F."/>
            <person name="Falavigna A."/>
            <person name="Ye Y."/>
            <person name="Leebens-Mack J.H."/>
            <person name="Chen G."/>
        </authorList>
    </citation>
    <scope>NUCLEOTIDE SEQUENCE [LARGE SCALE GENOMIC DNA]</scope>
    <source>
        <strain evidence="9">cv. DH0086</strain>
    </source>
</reference>
<keyword evidence="6" id="KW-0812">Transmembrane</keyword>
<dbReference type="Gramene" id="ONK79967">
    <property type="protein sequence ID" value="ONK79967"/>
    <property type="gene ID" value="A4U43_C01F12350"/>
</dbReference>
<dbReference type="InterPro" id="IPR043325">
    <property type="entry name" value="LTSS"/>
</dbReference>
<sequence>MAILDRSLVFAAIAVAMLAPRPRRPHAAQQSIPSCASKLVPCANYLNSTKPPESCCGPLKDAVKNELPCLCSLFNSPDIIKAFGINMTQALELPKRCGVNSNTSLCSKSGATPPSSAKTPPGGSGGKSGSGGDSSSGKNNNSGAFVGATWIGIPSLVSLFLFAWCMMAL</sequence>
<dbReference type="Proteomes" id="UP000243459">
    <property type="component" value="Chromosome 1"/>
</dbReference>
<dbReference type="GO" id="GO:0006869">
    <property type="term" value="P:lipid transport"/>
    <property type="evidence" value="ECO:0007669"/>
    <property type="project" value="InterPro"/>
</dbReference>
<dbReference type="GO" id="GO:0008289">
    <property type="term" value="F:lipid binding"/>
    <property type="evidence" value="ECO:0007669"/>
    <property type="project" value="InterPro"/>
</dbReference>
<gene>
    <name evidence="8" type="ORF">A4U43_C01F12350</name>
</gene>
<dbReference type="PRINTS" id="PR00382">
    <property type="entry name" value="LIPIDTRNSFER"/>
</dbReference>
<name>A0A5P1FRB2_ASPOF</name>
<evidence type="ECO:0000259" key="7">
    <source>
        <dbReference type="Pfam" id="PF14368"/>
    </source>
</evidence>
<keyword evidence="6" id="KW-1133">Transmembrane helix</keyword>
<protein>
    <recommendedName>
        <fullName evidence="7">Bifunctional inhibitor/plant lipid transfer protein/seed storage helical domain-containing protein</fullName>
    </recommendedName>
</protein>
<evidence type="ECO:0000256" key="1">
    <source>
        <dbReference type="ARBA" id="ARBA00009748"/>
    </source>
</evidence>
<keyword evidence="3" id="KW-1015">Disulfide bond</keyword>
<dbReference type="InterPro" id="IPR000528">
    <property type="entry name" value="Plant_nsLTP"/>
</dbReference>
<keyword evidence="2" id="KW-0732">Signal</keyword>
<evidence type="ECO:0000256" key="6">
    <source>
        <dbReference type="SAM" id="Phobius"/>
    </source>
</evidence>
<dbReference type="Pfam" id="PF14368">
    <property type="entry name" value="LTP_2"/>
    <property type="match status" value="1"/>
</dbReference>
<dbReference type="CDD" id="cd00010">
    <property type="entry name" value="AAI_LTSS"/>
    <property type="match status" value="1"/>
</dbReference>
<dbReference type="Gene3D" id="1.10.110.10">
    <property type="entry name" value="Plant lipid-transfer and hydrophobic proteins"/>
    <property type="match status" value="1"/>
</dbReference>
<feature type="compositionally biased region" description="Low complexity" evidence="5">
    <location>
        <begin position="109"/>
        <end position="121"/>
    </location>
</feature>
<dbReference type="OrthoDB" id="690947at2759"/>
<feature type="domain" description="Bifunctional inhibitor/plant lipid transfer protein/seed storage helical" evidence="7">
    <location>
        <begin position="16"/>
        <end position="106"/>
    </location>
</feature>
<evidence type="ECO:0000256" key="5">
    <source>
        <dbReference type="SAM" id="MobiDB-lite"/>
    </source>
</evidence>
<keyword evidence="6" id="KW-0472">Membrane</keyword>
<evidence type="ECO:0000256" key="3">
    <source>
        <dbReference type="ARBA" id="ARBA00023157"/>
    </source>
</evidence>
<dbReference type="OMA" id="ATQCNKT"/>
<evidence type="ECO:0000313" key="9">
    <source>
        <dbReference type="Proteomes" id="UP000243459"/>
    </source>
</evidence>
<dbReference type="EMBL" id="CM007381">
    <property type="protein sequence ID" value="ONK79967.1"/>
    <property type="molecule type" value="Genomic_DNA"/>
</dbReference>
<evidence type="ECO:0000256" key="4">
    <source>
        <dbReference type="ARBA" id="ARBA00023180"/>
    </source>
</evidence>
<keyword evidence="4" id="KW-0325">Glycoprotein</keyword>
<dbReference type="AlphaFoldDB" id="A0A5P1FRB2"/>
<accession>A0A5P1FRB2</accession>
<dbReference type="PANTHER" id="PTHR33044">
    <property type="entry name" value="BIFUNCTIONAL INHIBITOR/LIPID-TRANSFER PROTEIN/SEED STORAGE 2S ALBUMIN SUPERFAMILY PROTEIN-RELATED"/>
    <property type="match status" value="1"/>
</dbReference>
<evidence type="ECO:0000256" key="2">
    <source>
        <dbReference type="ARBA" id="ARBA00022729"/>
    </source>
</evidence>
<feature type="compositionally biased region" description="Gly residues" evidence="5">
    <location>
        <begin position="122"/>
        <end position="134"/>
    </location>
</feature>
<feature type="transmembrane region" description="Helical" evidence="6">
    <location>
        <begin position="144"/>
        <end position="165"/>
    </location>
</feature>
<dbReference type="InterPro" id="IPR016140">
    <property type="entry name" value="Bifunc_inhib/LTP/seed_store"/>
</dbReference>
<dbReference type="SUPFAM" id="SSF47699">
    <property type="entry name" value="Bifunctional inhibitor/lipid-transfer protein/seed storage 2S albumin"/>
    <property type="match status" value="1"/>
</dbReference>